<evidence type="ECO:0000259" key="6">
    <source>
        <dbReference type="SMART" id="SM00849"/>
    </source>
</evidence>
<evidence type="ECO:0000256" key="3">
    <source>
        <dbReference type="ARBA" id="ARBA00022723"/>
    </source>
</evidence>
<organism evidence="7 8">
    <name type="scientific">Pyruvatibacter mobilis</name>
    <dbReference type="NCBI Taxonomy" id="1712261"/>
    <lineage>
        <taxon>Bacteria</taxon>
        <taxon>Pseudomonadati</taxon>
        <taxon>Pseudomonadota</taxon>
        <taxon>Alphaproteobacteria</taxon>
        <taxon>Hyphomicrobiales</taxon>
        <taxon>Parvibaculaceae</taxon>
        <taxon>Pyruvatibacter</taxon>
    </lineage>
</organism>
<accession>A0A845Q8W7</accession>
<feature type="domain" description="Metallo-beta-lactamase" evidence="6">
    <location>
        <begin position="17"/>
        <end position="221"/>
    </location>
</feature>
<dbReference type="AlphaFoldDB" id="A0A845Q8W7"/>
<keyword evidence="4 7" id="KW-0378">Hydrolase</keyword>
<dbReference type="Proteomes" id="UP000470384">
    <property type="component" value="Unassembled WGS sequence"/>
</dbReference>
<keyword evidence="3" id="KW-0479">Metal-binding</keyword>
<sequence length="237" mass="26063">MPTKSFLAGEEGTLTVPVPAYLIVHEKGSVLFDTGMNPAAAHDHGRYTDQIHKSNQLHVTPDELLDARFMQAGFDLSRVTHLVNSHLHYDHAGGNSLAPDVPVIVQSRELDHARRAGLPFGYVAEDFETGQSFTTVDGEHDLFGDGSVVCIPTFGHTPGHQSLKVKTGNGTFVLAGDACYLRRTLDKLHLPRFRADEDAMIASLMALRELQTRGARIMYGHDPEFWQDIPQAPARLG</sequence>
<evidence type="ECO:0000313" key="8">
    <source>
        <dbReference type="Proteomes" id="UP000470384"/>
    </source>
</evidence>
<dbReference type="EMBL" id="WXYQ01000001">
    <property type="protein sequence ID" value="NBG94556.1"/>
    <property type="molecule type" value="Genomic_DNA"/>
</dbReference>
<dbReference type="InterPro" id="IPR051013">
    <property type="entry name" value="MBL_superfamily_lactonases"/>
</dbReference>
<evidence type="ECO:0000313" key="7">
    <source>
        <dbReference type="EMBL" id="NBG94556.1"/>
    </source>
</evidence>
<dbReference type="RefSeq" id="WP_160586641.1">
    <property type="nucleotide sequence ID" value="NZ_BMHN01000001.1"/>
</dbReference>
<gene>
    <name evidence="7" type="ORF">GTQ45_02265</name>
</gene>
<dbReference type="GO" id="GO:0046872">
    <property type="term" value="F:metal ion binding"/>
    <property type="evidence" value="ECO:0007669"/>
    <property type="project" value="UniProtKB-KW"/>
</dbReference>
<dbReference type="InterPro" id="IPR036866">
    <property type="entry name" value="RibonucZ/Hydroxyglut_hydro"/>
</dbReference>
<dbReference type="Gene3D" id="3.60.15.10">
    <property type="entry name" value="Ribonuclease Z/Hydroxyacylglutathione hydrolase-like"/>
    <property type="match status" value="1"/>
</dbReference>
<comment type="caution">
    <text evidence="7">The sequence shown here is derived from an EMBL/GenBank/DDBJ whole genome shotgun (WGS) entry which is preliminary data.</text>
</comment>
<evidence type="ECO:0000256" key="1">
    <source>
        <dbReference type="ARBA" id="ARBA00001947"/>
    </source>
</evidence>
<dbReference type="GeneID" id="300653536"/>
<dbReference type="CDD" id="cd07729">
    <property type="entry name" value="AHL_lactonase_MBL-fold"/>
    <property type="match status" value="1"/>
</dbReference>
<dbReference type="OrthoDB" id="9773738at2"/>
<name>A0A845Q8W7_9HYPH</name>
<evidence type="ECO:0000256" key="5">
    <source>
        <dbReference type="ARBA" id="ARBA00022833"/>
    </source>
</evidence>
<keyword evidence="8" id="KW-1185">Reference proteome</keyword>
<comment type="similarity">
    <text evidence="2">Belongs to the metallo-beta-lactamase superfamily.</text>
</comment>
<reference evidence="7 8" key="1">
    <citation type="journal article" date="2016" name="Int. J. Syst. Evol. Microbiol.">
        <title>Pyruvatibacter mobilis gen. nov., sp. nov., a marine bacterium from the culture broth of Picochlorum sp. 122.</title>
        <authorList>
            <person name="Wang G."/>
            <person name="Tang M."/>
            <person name="Wu H."/>
            <person name="Dai S."/>
            <person name="Li T."/>
            <person name="Chen C."/>
            <person name="He H."/>
            <person name="Fan J."/>
            <person name="Xiang W."/>
            <person name="Li X."/>
        </authorList>
    </citation>
    <scope>NUCLEOTIDE SEQUENCE [LARGE SCALE GENOMIC DNA]</scope>
    <source>
        <strain evidence="7 8">GYP-11</strain>
    </source>
</reference>
<dbReference type="InterPro" id="IPR001279">
    <property type="entry name" value="Metallo-B-lactamas"/>
</dbReference>
<dbReference type="PANTHER" id="PTHR42978">
    <property type="entry name" value="QUORUM-QUENCHING LACTONASE YTNP-RELATED-RELATED"/>
    <property type="match status" value="1"/>
</dbReference>
<comment type="cofactor">
    <cofactor evidence="1">
        <name>Zn(2+)</name>
        <dbReference type="ChEBI" id="CHEBI:29105"/>
    </cofactor>
</comment>
<keyword evidence="5" id="KW-0862">Zinc</keyword>
<dbReference type="SUPFAM" id="SSF56281">
    <property type="entry name" value="Metallo-hydrolase/oxidoreductase"/>
    <property type="match status" value="1"/>
</dbReference>
<proteinExistence type="inferred from homology"/>
<dbReference type="GO" id="GO:0016787">
    <property type="term" value="F:hydrolase activity"/>
    <property type="evidence" value="ECO:0007669"/>
    <property type="project" value="UniProtKB-KW"/>
</dbReference>
<dbReference type="PANTHER" id="PTHR42978:SF2">
    <property type="entry name" value="102 KBASES UNSTABLE REGION: FROM 1 TO 119443"/>
    <property type="match status" value="1"/>
</dbReference>
<protein>
    <submittedName>
        <fullName evidence="7">MBL fold metallo-hydrolase</fullName>
    </submittedName>
</protein>
<dbReference type="Pfam" id="PF00753">
    <property type="entry name" value="Lactamase_B"/>
    <property type="match status" value="1"/>
</dbReference>
<dbReference type="SMART" id="SM00849">
    <property type="entry name" value="Lactamase_B"/>
    <property type="match status" value="1"/>
</dbReference>
<evidence type="ECO:0000256" key="4">
    <source>
        <dbReference type="ARBA" id="ARBA00022801"/>
    </source>
</evidence>
<evidence type="ECO:0000256" key="2">
    <source>
        <dbReference type="ARBA" id="ARBA00007749"/>
    </source>
</evidence>